<keyword evidence="9 10" id="KW-0807">Transducer</keyword>
<dbReference type="Pfam" id="PF02949">
    <property type="entry name" value="7tm_6"/>
    <property type="match status" value="1"/>
</dbReference>
<evidence type="ECO:0000256" key="1">
    <source>
        <dbReference type="ARBA" id="ARBA00004651"/>
    </source>
</evidence>
<dbReference type="OrthoDB" id="7552791at2759"/>
<feature type="transmembrane region" description="Helical" evidence="10">
    <location>
        <begin position="259"/>
        <end position="285"/>
    </location>
</feature>
<dbReference type="EMBL" id="QOIP01000010">
    <property type="protein sequence ID" value="RLU18119.1"/>
    <property type="molecule type" value="Genomic_DNA"/>
</dbReference>
<comment type="caution">
    <text evidence="11">The sequence shown here is derived from an EMBL/GenBank/DDBJ whole genome shotgun (WGS) entry which is preliminary data.</text>
</comment>
<evidence type="ECO:0000256" key="9">
    <source>
        <dbReference type="ARBA" id="ARBA00023224"/>
    </source>
</evidence>
<feature type="transmembrane region" description="Helical" evidence="10">
    <location>
        <begin position="185"/>
        <end position="210"/>
    </location>
</feature>
<dbReference type="AlphaFoldDB" id="A0A3L8DDZ8"/>
<evidence type="ECO:0000256" key="2">
    <source>
        <dbReference type="ARBA" id="ARBA00022475"/>
    </source>
</evidence>
<dbReference type="Proteomes" id="UP000279307">
    <property type="component" value="Chromosome 10"/>
</dbReference>
<dbReference type="PANTHER" id="PTHR21137">
    <property type="entry name" value="ODORANT RECEPTOR"/>
    <property type="match status" value="1"/>
</dbReference>
<evidence type="ECO:0000256" key="7">
    <source>
        <dbReference type="ARBA" id="ARBA00023136"/>
    </source>
</evidence>
<dbReference type="GO" id="GO:0005886">
    <property type="term" value="C:plasma membrane"/>
    <property type="evidence" value="ECO:0007669"/>
    <property type="project" value="UniProtKB-SubCell"/>
</dbReference>
<proteinExistence type="inferred from homology"/>
<keyword evidence="4 10" id="KW-0812">Transmembrane</keyword>
<feature type="transmembrane region" description="Helical" evidence="10">
    <location>
        <begin position="60"/>
        <end position="83"/>
    </location>
</feature>
<dbReference type="InterPro" id="IPR004117">
    <property type="entry name" value="7tm6_olfct_rcpt"/>
</dbReference>
<feature type="transmembrane region" description="Helical" evidence="10">
    <location>
        <begin position="34"/>
        <end position="54"/>
    </location>
</feature>
<dbReference type="GO" id="GO:0005549">
    <property type="term" value="F:odorant binding"/>
    <property type="evidence" value="ECO:0007669"/>
    <property type="project" value="InterPro"/>
</dbReference>
<evidence type="ECO:0000256" key="6">
    <source>
        <dbReference type="ARBA" id="ARBA00022989"/>
    </source>
</evidence>
<keyword evidence="6 10" id="KW-1133">Transmembrane helix</keyword>
<gene>
    <name evidence="11" type="ORF">DMN91_010362</name>
</gene>
<comment type="similarity">
    <text evidence="10">Belongs to the insect chemoreceptor superfamily. Heteromeric odorant receptor channel (TC 1.A.69) family.</text>
</comment>
<dbReference type="PANTHER" id="PTHR21137:SF35">
    <property type="entry name" value="ODORANT RECEPTOR 19A-RELATED"/>
    <property type="match status" value="1"/>
</dbReference>
<organism evidence="11 12">
    <name type="scientific">Ooceraea biroi</name>
    <name type="common">Clonal raider ant</name>
    <name type="synonym">Cerapachys biroi</name>
    <dbReference type="NCBI Taxonomy" id="2015173"/>
    <lineage>
        <taxon>Eukaryota</taxon>
        <taxon>Metazoa</taxon>
        <taxon>Ecdysozoa</taxon>
        <taxon>Arthropoda</taxon>
        <taxon>Hexapoda</taxon>
        <taxon>Insecta</taxon>
        <taxon>Pterygota</taxon>
        <taxon>Neoptera</taxon>
        <taxon>Endopterygota</taxon>
        <taxon>Hymenoptera</taxon>
        <taxon>Apocrita</taxon>
        <taxon>Aculeata</taxon>
        <taxon>Formicoidea</taxon>
        <taxon>Formicidae</taxon>
        <taxon>Dorylinae</taxon>
        <taxon>Ooceraea</taxon>
    </lineage>
</organism>
<sequence>MHRIQDYYQINGIVLKALGLWPYQQSYLALVQKVLFGGILFTYIIVQLLAFFTTQFSTNLLLQILSIVFPTLFATVKYCIFVIKAEEVKQLMELVGNDLDLLKDDLEIDIVKKYTDNVRFMTIIAMVFCHFGTSCYLILQLLPLILDVIVPLNASRSLNLLAITEYFVNREKYACVILLHELLTIYVGTITLCSTGLIFMTHLLHGCALLKVACRRMKHAIQKNFLAMPNPVKEYLLYERIVDIVFIHRRAIQFHETTVSGFMVSIAFLIIIGVTSLSLNLFHLLQLMTVTYDIGEISIIFLLVVFHVNYMFVLNYGGEELQNHGMELFQVTYNGLWYAAPLRTQKLLLFIMQKTRVKMTFVCGGIFVASLEGFVTLVNTAVSYFTVIYSTR</sequence>
<keyword evidence="8 10" id="KW-0675">Receptor</keyword>
<keyword evidence="5 10" id="KW-0552">Olfaction</keyword>
<evidence type="ECO:0000256" key="4">
    <source>
        <dbReference type="ARBA" id="ARBA00022692"/>
    </source>
</evidence>
<name>A0A3L8DDZ8_OOCBI</name>
<keyword evidence="7 10" id="KW-0472">Membrane</keyword>
<accession>A0A3L8DDZ8</accession>
<protein>
    <recommendedName>
        <fullName evidence="10">Odorant receptor</fullName>
    </recommendedName>
</protein>
<dbReference type="GO" id="GO:0007165">
    <property type="term" value="P:signal transduction"/>
    <property type="evidence" value="ECO:0007669"/>
    <property type="project" value="UniProtKB-KW"/>
</dbReference>
<evidence type="ECO:0000313" key="11">
    <source>
        <dbReference type="EMBL" id="RLU18119.1"/>
    </source>
</evidence>
<evidence type="ECO:0000256" key="10">
    <source>
        <dbReference type="RuleBase" id="RU351113"/>
    </source>
</evidence>
<evidence type="ECO:0000256" key="3">
    <source>
        <dbReference type="ARBA" id="ARBA00022606"/>
    </source>
</evidence>
<evidence type="ECO:0000256" key="5">
    <source>
        <dbReference type="ARBA" id="ARBA00022725"/>
    </source>
</evidence>
<comment type="subcellular location">
    <subcellularLocation>
        <location evidence="1 10">Cell membrane</location>
        <topology evidence="1 10">Multi-pass membrane protein</topology>
    </subcellularLocation>
</comment>
<feature type="transmembrane region" description="Helical" evidence="10">
    <location>
        <begin position="361"/>
        <end position="389"/>
    </location>
</feature>
<evidence type="ECO:0000313" key="12">
    <source>
        <dbReference type="Proteomes" id="UP000279307"/>
    </source>
</evidence>
<feature type="transmembrane region" description="Helical" evidence="10">
    <location>
        <begin position="297"/>
        <end position="316"/>
    </location>
</feature>
<evidence type="ECO:0000256" key="8">
    <source>
        <dbReference type="ARBA" id="ARBA00023170"/>
    </source>
</evidence>
<feature type="transmembrane region" description="Helical" evidence="10">
    <location>
        <begin position="120"/>
        <end position="146"/>
    </location>
</feature>
<keyword evidence="3 10" id="KW-0716">Sensory transduction</keyword>
<reference evidence="11 12" key="1">
    <citation type="journal article" date="2018" name="Genome Res.">
        <title>The genomic architecture and molecular evolution of ant odorant receptors.</title>
        <authorList>
            <person name="McKenzie S.K."/>
            <person name="Kronauer D.J.C."/>
        </authorList>
    </citation>
    <scope>NUCLEOTIDE SEQUENCE [LARGE SCALE GENOMIC DNA]</scope>
    <source>
        <strain evidence="11">Clonal line C1</strain>
    </source>
</reference>
<dbReference type="GO" id="GO:0004984">
    <property type="term" value="F:olfactory receptor activity"/>
    <property type="evidence" value="ECO:0007669"/>
    <property type="project" value="InterPro"/>
</dbReference>
<keyword evidence="2" id="KW-1003">Cell membrane</keyword>